<organism evidence="1">
    <name type="scientific">Lactococcus cremoris subsp. cremoris IBB477</name>
    <dbReference type="NCBI Taxonomy" id="1449093"/>
    <lineage>
        <taxon>Bacteria</taxon>
        <taxon>Bacillati</taxon>
        <taxon>Bacillota</taxon>
        <taxon>Bacilli</taxon>
        <taxon>Lactobacillales</taxon>
        <taxon>Streptococcaceae</taxon>
        <taxon>Lactococcus</taxon>
        <taxon>Lactococcus cremoris subsp. cremoris</taxon>
    </lineage>
</organism>
<dbReference type="Proteomes" id="UP000176236">
    <property type="component" value="Chromosome"/>
</dbReference>
<proteinExistence type="predicted"/>
<gene>
    <name evidence="1" type="ORF">AJ89_09965</name>
</gene>
<evidence type="ECO:0000313" key="1">
    <source>
        <dbReference type="EMBL" id="OEU39251.1"/>
    </source>
</evidence>
<protein>
    <submittedName>
        <fullName evidence="1">Uncharacterized protein</fullName>
    </submittedName>
</protein>
<name>A0A1E7G2U4_LACLC</name>
<reference evidence="1" key="1">
    <citation type="journal article" date="2016" name="Appl. Microbiol. Biotechnol.">
        <title>Adhesion of the genome-sequenced Lactococcus lactis subsp. cremoris IBB477 strain is mediated by specific molecular determinants.</title>
        <authorList>
            <person name="Radziwill-Bienkowska J.M."/>
            <person name="Le D.T."/>
            <person name="Szczesny P."/>
            <person name="Duviau M.P."/>
            <person name="Aleksandrzak-Piekarczyk T."/>
            <person name="Loubiere P."/>
            <person name="Mercier-Bonin M."/>
            <person name="Bardowski J.K."/>
            <person name="Kowalczyk M."/>
        </authorList>
    </citation>
    <scope>NUCLEOTIDE SEQUENCE [LARGE SCALE GENOMIC DNA]</scope>
    <source>
        <strain evidence="1">IBB477</strain>
    </source>
</reference>
<dbReference type="EMBL" id="JMMZ01000028">
    <property type="protein sequence ID" value="OEU39251.1"/>
    <property type="molecule type" value="Genomic_DNA"/>
</dbReference>
<comment type="caution">
    <text evidence="1">The sequence shown here is derived from an EMBL/GenBank/DDBJ whole genome shotgun (WGS) entry which is preliminary data.</text>
</comment>
<dbReference type="AlphaFoldDB" id="A0A1E7G2U4"/>
<sequence length="65" mass="7884">MIDITQHQVTVLIKVPHTQQRQKLFKVLEGQIKEEFSYRNTSYFFSEFECHKNQENNRVALWLIT</sequence>
<dbReference type="RefSeq" id="WP_052719876.1">
    <property type="nucleotide sequence ID" value="NZ_CM007353.1"/>
</dbReference>
<accession>A0A1E7G2U4</accession>